<evidence type="ECO:0000256" key="1">
    <source>
        <dbReference type="SAM" id="MobiDB-lite"/>
    </source>
</evidence>
<name>A0A4Y2KRI0_ARAVE</name>
<keyword evidence="3" id="KW-1185">Reference proteome</keyword>
<proteinExistence type="predicted"/>
<reference evidence="2 3" key="1">
    <citation type="journal article" date="2019" name="Sci. Rep.">
        <title>Orb-weaving spider Araneus ventricosus genome elucidates the spidroin gene catalogue.</title>
        <authorList>
            <person name="Kono N."/>
            <person name="Nakamura H."/>
            <person name="Ohtoshi R."/>
            <person name="Moran D.A.P."/>
            <person name="Shinohara A."/>
            <person name="Yoshida Y."/>
            <person name="Fujiwara M."/>
            <person name="Mori M."/>
            <person name="Tomita M."/>
            <person name="Arakawa K."/>
        </authorList>
    </citation>
    <scope>NUCLEOTIDE SEQUENCE [LARGE SCALE GENOMIC DNA]</scope>
</reference>
<comment type="caution">
    <text evidence="2">The sequence shown here is derived from an EMBL/GenBank/DDBJ whole genome shotgun (WGS) entry which is preliminary data.</text>
</comment>
<evidence type="ECO:0000313" key="2">
    <source>
        <dbReference type="EMBL" id="GBN04945.1"/>
    </source>
</evidence>
<protein>
    <submittedName>
        <fullName evidence="2">Uncharacterized protein</fullName>
    </submittedName>
</protein>
<feature type="compositionally biased region" description="Basic residues" evidence="1">
    <location>
        <begin position="24"/>
        <end position="35"/>
    </location>
</feature>
<dbReference type="EMBL" id="BGPR01115746">
    <property type="protein sequence ID" value="GBN04945.1"/>
    <property type="molecule type" value="Genomic_DNA"/>
</dbReference>
<gene>
    <name evidence="2" type="ORF">AVEN_261896_1</name>
</gene>
<feature type="region of interest" description="Disordered" evidence="1">
    <location>
        <begin position="1"/>
        <end position="49"/>
    </location>
</feature>
<accession>A0A4Y2KRI0</accession>
<sequence>MSNRQAATTNGARHKQKTCGSRCYGKRKPGRHAHGHQPANNHENGHCSTREAGNRRYMQIKTAAIIMYIVITMNAGKKGSTRYMHSIINKEYELFAAAKKASRNHVQDQKAYITHGKLKPHEGWSLMVRRFR</sequence>
<dbReference type="Proteomes" id="UP000499080">
    <property type="component" value="Unassembled WGS sequence"/>
</dbReference>
<feature type="compositionally biased region" description="Polar residues" evidence="1">
    <location>
        <begin position="1"/>
        <end position="11"/>
    </location>
</feature>
<dbReference type="AlphaFoldDB" id="A0A4Y2KRI0"/>
<evidence type="ECO:0000313" key="3">
    <source>
        <dbReference type="Proteomes" id="UP000499080"/>
    </source>
</evidence>
<organism evidence="2 3">
    <name type="scientific">Araneus ventricosus</name>
    <name type="common">Orbweaver spider</name>
    <name type="synonym">Epeira ventricosa</name>
    <dbReference type="NCBI Taxonomy" id="182803"/>
    <lineage>
        <taxon>Eukaryota</taxon>
        <taxon>Metazoa</taxon>
        <taxon>Ecdysozoa</taxon>
        <taxon>Arthropoda</taxon>
        <taxon>Chelicerata</taxon>
        <taxon>Arachnida</taxon>
        <taxon>Araneae</taxon>
        <taxon>Araneomorphae</taxon>
        <taxon>Entelegynae</taxon>
        <taxon>Araneoidea</taxon>
        <taxon>Araneidae</taxon>
        <taxon>Araneus</taxon>
    </lineage>
</organism>